<dbReference type="EMBL" id="PDCK01000043">
    <property type="protein sequence ID" value="PRQ34533.1"/>
    <property type="molecule type" value="Genomic_DNA"/>
</dbReference>
<accession>A0A2P6QK27</accession>
<dbReference type="AlphaFoldDB" id="A0A2P6QK27"/>
<reference evidence="1 2" key="1">
    <citation type="journal article" date="2018" name="Nat. Genet.">
        <title>The Rosa genome provides new insights in the design of modern roses.</title>
        <authorList>
            <person name="Bendahmane M."/>
        </authorList>
    </citation>
    <scope>NUCLEOTIDE SEQUENCE [LARGE SCALE GENOMIC DNA]</scope>
    <source>
        <strain evidence="2">cv. Old Blush</strain>
    </source>
</reference>
<comment type="caution">
    <text evidence="1">The sequence shown here is derived from an EMBL/GenBank/DDBJ whole genome shotgun (WGS) entry which is preliminary data.</text>
</comment>
<evidence type="ECO:0000313" key="2">
    <source>
        <dbReference type="Proteomes" id="UP000238479"/>
    </source>
</evidence>
<keyword evidence="2" id="KW-1185">Reference proteome</keyword>
<organism evidence="1 2">
    <name type="scientific">Rosa chinensis</name>
    <name type="common">China rose</name>
    <dbReference type="NCBI Taxonomy" id="74649"/>
    <lineage>
        <taxon>Eukaryota</taxon>
        <taxon>Viridiplantae</taxon>
        <taxon>Streptophyta</taxon>
        <taxon>Embryophyta</taxon>
        <taxon>Tracheophyta</taxon>
        <taxon>Spermatophyta</taxon>
        <taxon>Magnoliopsida</taxon>
        <taxon>eudicotyledons</taxon>
        <taxon>Gunneridae</taxon>
        <taxon>Pentapetalae</taxon>
        <taxon>rosids</taxon>
        <taxon>fabids</taxon>
        <taxon>Rosales</taxon>
        <taxon>Rosaceae</taxon>
        <taxon>Rosoideae</taxon>
        <taxon>Rosoideae incertae sedis</taxon>
        <taxon>Rosa</taxon>
    </lineage>
</organism>
<proteinExistence type="predicted"/>
<dbReference type="STRING" id="74649.A0A2P6QK27"/>
<name>A0A2P6QK27_ROSCH</name>
<protein>
    <submittedName>
        <fullName evidence="1">Putative Myb/SANT-like domain-containing protein</fullName>
    </submittedName>
</protein>
<dbReference type="Proteomes" id="UP000238479">
    <property type="component" value="Chromosome 5"/>
</dbReference>
<dbReference type="Gramene" id="PRQ34533">
    <property type="protein sequence ID" value="PRQ34533"/>
    <property type="gene ID" value="RchiOBHm_Chr5g0069971"/>
</dbReference>
<sequence>MVTDSRKRDYSIAIRRRLYLLPYNLAKMANKSGIQEKGKATWTDHNVDVFCDLCIKEIEKGSRPGTHLTPKGYENLGINFAKET</sequence>
<evidence type="ECO:0000313" key="1">
    <source>
        <dbReference type="EMBL" id="PRQ34533.1"/>
    </source>
</evidence>
<gene>
    <name evidence="1" type="ORF">RchiOBHm_Chr5g0069971</name>
</gene>